<dbReference type="InterPro" id="IPR000182">
    <property type="entry name" value="GNAT_dom"/>
</dbReference>
<dbReference type="Pfam" id="PF00583">
    <property type="entry name" value="Acetyltransf_1"/>
    <property type="match status" value="1"/>
</dbReference>
<dbReference type="PANTHER" id="PTHR47542:SF2">
    <property type="entry name" value="ACYL-COA N-ACYLTRANSFERASES (NAT) SUPERFAMILY PROTEIN"/>
    <property type="match status" value="1"/>
</dbReference>
<dbReference type="GeneID" id="24798209"/>
<sequence length="163" mass="18636">MASVYSVLIRPFEARDSSDIIRIDAESFNTRNPTYDLFVYLAYGSEIIVADMGSMVVGYVVLSYRNEEAKIMSIAVKKEFRRRGIGKILLREAIQRAKKRGMRKILLEVRESNTPAQNLYKKFGFEVAGYLESYYSDGEAAYLMNLDLDKADDFSQSRVGEQI</sequence>
<evidence type="ECO:0000256" key="1">
    <source>
        <dbReference type="SAM" id="Phobius"/>
    </source>
</evidence>
<evidence type="ECO:0000313" key="4">
    <source>
        <dbReference type="Proteomes" id="UP000030624"/>
    </source>
</evidence>
<dbReference type="STRING" id="565033.GACE_1629"/>
<dbReference type="NCBIfam" id="TIGR01575">
    <property type="entry name" value="rimI"/>
    <property type="match status" value="1"/>
</dbReference>
<dbReference type="EMBL" id="CP009552">
    <property type="protein sequence ID" value="AIY90662.1"/>
    <property type="molecule type" value="Genomic_DNA"/>
</dbReference>
<dbReference type="Gene3D" id="3.40.630.30">
    <property type="match status" value="1"/>
</dbReference>
<reference evidence="3 4" key="1">
    <citation type="journal article" date="2015" name="Appl. Environ. Microbiol.">
        <title>The Geoglobus acetivorans genome: Fe(III) reduction, acetate utilization, autotrophic growth, and degradation of aromatic compounds in a hyperthermophilic archaeon.</title>
        <authorList>
            <person name="Mardanov A.V."/>
            <person name="Slododkina G.B."/>
            <person name="Slobodkin A.I."/>
            <person name="Beletsky A.V."/>
            <person name="Gavrilov S.N."/>
            <person name="Kublanov I.V."/>
            <person name="Bonch-Osmolovskaya E.A."/>
            <person name="Skryabin K.G."/>
            <person name="Ravin N.V."/>
        </authorList>
    </citation>
    <scope>NUCLEOTIDE SEQUENCE [LARGE SCALE GENOMIC DNA]</scope>
    <source>
        <strain evidence="3 4">SBH6</strain>
    </source>
</reference>
<keyword evidence="1" id="KW-0812">Transmembrane</keyword>
<protein>
    <submittedName>
        <fullName evidence="3">Ribosomal-protein-S18p-alanine acetyltransferase</fullName>
    </submittedName>
</protein>
<dbReference type="SUPFAM" id="SSF55729">
    <property type="entry name" value="Acyl-CoA N-acyltransferases (Nat)"/>
    <property type="match status" value="1"/>
</dbReference>
<evidence type="ECO:0000259" key="2">
    <source>
        <dbReference type="PROSITE" id="PS51186"/>
    </source>
</evidence>
<keyword evidence="3" id="KW-0808">Transferase</keyword>
<accession>A0A0A7GI76</accession>
<dbReference type="RefSeq" id="WP_048092566.1">
    <property type="nucleotide sequence ID" value="NZ_CP009552.1"/>
</dbReference>
<organism evidence="3 4">
    <name type="scientific">Geoglobus acetivorans</name>
    <dbReference type="NCBI Taxonomy" id="565033"/>
    <lineage>
        <taxon>Archaea</taxon>
        <taxon>Methanobacteriati</taxon>
        <taxon>Methanobacteriota</taxon>
        <taxon>Archaeoglobi</taxon>
        <taxon>Archaeoglobales</taxon>
        <taxon>Archaeoglobaceae</taxon>
        <taxon>Geoglobus</taxon>
    </lineage>
</organism>
<gene>
    <name evidence="3" type="ORF">GACE_1629</name>
</gene>
<dbReference type="Proteomes" id="UP000030624">
    <property type="component" value="Chromosome"/>
</dbReference>
<dbReference type="KEGG" id="gac:GACE_1629"/>
<keyword evidence="1" id="KW-0472">Membrane</keyword>
<feature type="transmembrane region" description="Helical" evidence="1">
    <location>
        <begin position="37"/>
        <end position="62"/>
    </location>
</feature>
<dbReference type="eggNOG" id="arCOG00833">
    <property type="taxonomic scope" value="Archaea"/>
</dbReference>
<dbReference type="PANTHER" id="PTHR47542">
    <property type="entry name" value="ACYL-COA N-ACYLTRANSFERASES (NAT) SUPERFAMILY PROTEIN"/>
    <property type="match status" value="1"/>
</dbReference>
<evidence type="ECO:0000313" key="3">
    <source>
        <dbReference type="EMBL" id="AIY90662.1"/>
    </source>
</evidence>
<keyword evidence="1" id="KW-1133">Transmembrane helix</keyword>
<feature type="domain" description="N-acetyltransferase" evidence="2">
    <location>
        <begin position="7"/>
        <end position="149"/>
    </location>
</feature>
<dbReference type="HOGENOM" id="CLU_013985_23_0_2"/>
<dbReference type="InterPro" id="IPR006464">
    <property type="entry name" value="AcTrfase_RimI/Ard1"/>
</dbReference>
<name>A0A0A7GI76_GEOAI</name>
<dbReference type="InterPro" id="IPR016181">
    <property type="entry name" value="Acyl_CoA_acyltransferase"/>
</dbReference>
<dbReference type="GO" id="GO:0008080">
    <property type="term" value="F:N-acetyltransferase activity"/>
    <property type="evidence" value="ECO:0007669"/>
    <property type="project" value="InterPro"/>
</dbReference>
<dbReference type="AlphaFoldDB" id="A0A0A7GI76"/>
<dbReference type="PROSITE" id="PS51186">
    <property type="entry name" value="GNAT"/>
    <property type="match status" value="1"/>
</dbReference>
<proteinExistence type="predicted"/>
<dbReference type="CDD" id="cd04301">
    <property type="entry name" value="NAT_SF"/>
    <property type="match status" value="1"/>
</dbReference>